<dbReference type="Proteomes" id="UP000664859">
    <property type="component" value="Unassembled WGS sequence"/>
</dbReference>
<keyword evidence="2" id="KW-1185">Reference proteome</keyword>
<name>A0A836C843_9STRA</name>
<organism evidence="1 2">
    <name type="scientific">Tribonema minus</name>
    <dbReference type="NCBI Taxonomy" id="303371"/>
    <lineage>
        <taxon>Eukaryota</taxon>
        <taxon>Sar</taxon>
        <taxon>Stramenopiles</taxon>
        <taxon>Ochrophyta</taxon>
        <taxon>PX clade</taxon>
        <taxon>Xanthophyceae</taxon>
        <taxon>Tribonematales</taxon>
        <taxon>Tribonemataceae</taxon>
        <taxon>Tribonema</taxon>
    </lineage>
</organism>
<gene>
    <name evidence="1" type="ORF">JKP88DRAFT_250223</name>
</gene>
<evidence type="ECO:0000313" key="2">
    <source>
        <dbReference type="Proteomes" id="UP000664859"/>
    </source>
</evidence>
<accession>A0A836C843</accession>
<evidence type="ECO:0000313" key="1">
    <source>
        <dbReference type="EMBL" id="KAG5175313.1"/>
    </source>
</evidence>
<dbReference type="AlphaFoldDB" id="A0A836C843"/>
<protein>
    <submittedName>
        <fullName evidence="1">Uncharacterized protein</fullName>
    </submittedName>
</protein>
<dbReference type="EMBL" id="JAFCMP010000551">
    <property type="protein sequence ID" value="KAG5175313.1"/>
    <property type="molecule type" value="Genomic_DNA"/>
</dbReference>
<comment type="caution">
    <text evidence="1">The sequence shown here is derived from an EMBL/GenBank/DDBJ whole genome shotgun (WGS) entry which is preliminary data.</text>
</comment>
<sequence>MLARLEFTEIPPSVYVLWGVRVPQRVASASLVKGGALSPFDAATCHLYACLSSLRGLCTKHASLFLVDAAALLLRCAASLRQQRAARGSSSDSSNNITVAALPRRLSALAAARVCTLLRASAWRAAVEWPLLQRCAENVKWRSVNLNCSGAAAGGGGLLRLVRAHSGNRAVYLYQGCRERCCLSAAASGAARAPRWEAALSCSSCWLWPVTVLMFQSWARCRVTCVRQWGPRAAVGGALLRHVEIDDVCCATWRQ</sequence>
<proteinExistence type="predicted"/>
<reference evidence="1" key="1">
    <citation type="submission" date="2021-02" db="EMBL/GenBank/DDBJ databases">
        <title>First Annotated Genome of the Yellow-green Alga Tribonema minus.</title>
        <authorList>
            <person name="Mahan K.M."/>
        </authorList>
    </citation>
    <scope>NUCLEOTIDE SEQUENCE</scope>
    <source>
        <strain evidence="1">UTEX B ZZ1240</strain>
    </source>
</reference>